<accession>A0A1Q9LIC9</accession>
<feature type="domain" description="EF-hand" evidence="1">
    <location>
        <begin position="126"/>
        <end position="161"/>
    </location>
</feature>
<dbReference type="SUPFAM" id="SSF47473">
    <property type="entry name" value="EF-hand"/>
    <property type="match status" value="1"/>
</dbReference>
<feature type="domain" description="EF-hand" evidence="1">
    <location>
        <begin position="5"/>
        <end position="40"/>
    </location>
</feature>
<comment type="caution">
    <text evidence="2">The sequence shown here is derived from an EMBL/GenBank/DDBJ whole genome shotgun (WGS) entry which is preliminary data.</text>
</comment>
<dbReference type="SMART" id="SM00054">
    <property type="entry name" value="EFh"/>
    <property type="match status" value="3"/>
</dbReference>
<proteinExistence type="predicted"/>
<dbReference type="AlphaFoldDB" id="A0A1Q9LIC9"/>
<dbReference type="PROSITE" id="PS50222">
    <property type="entry name" value="EF_HAND_2"/>
    <property type="match status" value="2"/>
</dbReference>
<dbReference type="OrthoDB" id="7356823at2"/>
<reference evidence="2 3" key="1">
    <citation type="submission" date="2016-10" db="EMBL/GenBank/DDBJ databases">
        <title>The Draft Genome Sequence of Actinokineospora bangkokensis 44EHWT reveals the biosynthetic pathway of antifungal compounds Thailandins with unusual extender unit butylmalonyl-CoA.</title>
        <authorList>
            <person name="Greule A."/>
            <person name="Intra B."/>
            <person name="Flemming S."/>
            <person name="Rommel M.G."/>
            <person name="Panbangred W."/>
            <person name="Bechthold A."/>
        </authorList>
    </citation>
    <scope>NUCLEOTIDE SEQUENCE [LARGE SCALE GENOMIC DNA]</scope>
    <source>
        <strain evidence="2 3">44EHW</strain>
    </source>
</reference>
<organism evidence="2 3">
    <name type="scientific">Actinokineospora bangkokensis</name>
    <dbReference type="NCBI Taxonomy" id="1193682"/>
    <lineage>
        <taxon>Bacteria</taxon>
        <taxon>Bacillati</taxon>
        <taxon>Actinomycetota</taxon>
        <taxon>Actinomycetes</taxon>
        <taxon>Pseudonocardiales</taxon>
        <taxon>Pseudonocardiaceae</taxon>
        <taxon>Actinokineospora</taxon>
    </lineage>
</organism>
<dbReference type="InterPro" id="IPR018247">
    <property type="entry name" value="EF_Hand_1_Ca_BS"/>
</dbReference>
<dbReference type="RefSeq" id="WP_075976456.1">
    <property type="nucleotide sequence ID" value="NZ_MKQR01000019.1"/>
</dbReference>
<sequence>MPTAIQETKLQRLFGLLDADGNGYLEEDDFELFAAKAVRAAGAGDSLEARIVKREAAALWRALSDALDADGDLRIGRDEFLRAADIDDVVDGAVKLGVAVRDVVDVDGDGLISESEWVSLDAQLGITRTESAAGFAAIDADGDGFVSKPEYAAAVAQFFRGAEEGAPGNWVFGRF</sequence>
<gene>
    <name evidence="2" type="ORF">BJP25_24720</name>
</gene>
<dbReference type="Gene3D" id="1.10.238.10">
    <property type="entry name" value="EF-hand"/>
    <property type="match status" value="1"/>
</dbReference>
<dbReference type="STRING" id="1193682.BJP25_24720"/>
<dbReference type="Pfam" id="PF13499">
    <property type="entry name" value="EF-hand_7"/>
    <property type="match status" value="1"/>
</dbReference>
<protein>
    <recommendedName>
        <fullName evidence="1">EF-hand domain-containing protein</fullName>
    </recommendedName>
</protein>
<dbReference type="InterPro" id="IPR011992">
    <property type="entry name" value="EF-hand-dom_pair"/>
</dbReference>
<dbReference type="EMBL" id="MKQR01000019">
    <property type="protein sequence ID" value="OLR91739.1"/>
    <property type="molecule type" value="Genomic_DNA"/>
</dbReference>
<evidence type="ECO:0000259" key="1">
    <source>
        <dbReference type="PROSITE" id="PS50222"/>
    </source>
</evidence>
<dbReference type="GO" id="GO:0005509">
    <property type="term" value="F:calcium ion binding"/>
    <property type="evidence" value="ECO:0007669"/>
    <property type="project" value="InterPro"/>
</dbReference>
<keyword evidence="3" id="KW-1185">Reference proteome</keyword>
<dbReference type="InterPro" id="IPR002048">
    <property type="entry name" value="EF_hand_dom"/>
</dbReference>
<dbReference type="Pfam" id="PF13202">
    <property type="entry name" value="EF-hand_5"/>
    <property type="match status" value="2"/>
</dbReference>
<evidence type="ECO:0000313" key="3">
    <source>
        <dbReference type="Proteomes" id="UP000186040"/>
    </source>
</evidence>
<evidence type="ECO:0000313" key="2">
    <source>
        <dbReference type="EMBL" id="OLR91739.1"/>
    </source>
</evidence>
<dbReference type="PROSITE" id="PS00018">
    <property type="entry name" value="EF_HAND_1"/>
    <property type="match status" value="2"/>
</dbReference>
<dbReference type="Proteomes" id="UP000186040">
    <property type="component" value="Unassembled WGS sequence"/>
</dbReference>
<name>A0A1Q9LIC9_9PSEU</name>